<dbReference type="InterPro" id="IPR003010">
    <property type="entry name" value="C-N_Hydrolase"/>
</dbReference>
<dbReference type="InterPro" id="IPR050345">
    <property type="entry name" value="Aliph_Amidase/BUP"/>
</dbReference>
<dbReference type="GO" id="GO:0033388">
    <property type="term" value="P:putrescine biosynthetic process from arginine"/>
    <property type="evidence" value="ECO:0007669"/>
    <property type="project" value="TreeGrafter"/>
</dbReference>
<dbReference type="PANTHER" id="PTHR43674:SF2">
    <property type="entry name" value="BETA-UREIDOPROPIONASE"/>
    <property type="match status" value="1"/>
</dbReference>
<gene>
    <name evidence="3" type="ORF">DFR76_104121</name>
</gene>
<evidence type="ECO:0000313" key="3">
    <source>
        <dbReference type="EMBL" id="RDI66375.1"/>
    </source>
</evidence>
<dbReference type="Proteomes" id="UP000254869">
    <property type="component" value="Unassembled WGS sequence"/>
</dbReference>
<dbReference type="STRING" id="1210086.GCA_001613105_03930"/>
<dbReference type="GO" id="GO:0050126">
    <property type="term" value="F:N-carbamoylputrescine amidase activity"/>
    <property type="evidence" value="ECO:0007669"/>
    <property type="project" value="TreeGrafter"/>
</dbReference>
<reference evidence="3 4" key="1">
    <citation type="submission" date="2018-07" db="EMBL/GenBank/DDBJ databases">
        <title>Genomic Encyclopedia of Type Strains, Phase IV (KMG-IV): sequencing the most valuable type-strain genomes for metagenomic binning, comparative biology and taxonomic classification.</title>
        <authorList>
            <person name="Goeker M."/>
        </authorList>
    </citation>
    <scope>NUCLEOTIDE SEQUENCE [LARGE SCALE GENOMIC DNA]</scope>
    <source>
        <strain evidence="3 4">DSM 44290</strain>
    </source>
</reference>
<protein>
    <submittedName>
        <fullName evidence="3">Putative amidohydrolase</fullName>
    </submittedName>
</protein>
<keyword evidence="4" id="KW-1185">Reference proteome</keyword>
<dbReference type="AlphaFoldDB" id="A0A370I6K8"/>
<dbReference type="SUPFAM" id="SSF56317">
    <property type="entry name" value="Carbon-nitrogen hydrolase"/>
    <property type="match status" value="1"/>
</dbReference>
<organism evidence="3 4">
    <name type="scientific">Nocardia pseudobrasiliensis</name>
    <dbReference type="NCBI Taxonomy" id="45979"/>
    <lineage>
        <taxon>Bacteria</taxon>
        <taxon>Bacillati</taxon>
        <taxon>Actinomycetota</taxon>
        <taxon>Actinomycetes</taxon>
        <taxon>Mycobacteriales</taxon>
        <taxon>Nocardiaceae</taxon>
        <taxon>Nocardia</taxon>
    </lineage>
</organism>
<accession>A0A370I6K8</accession>
<evidence type="ECO:0000313" key="4">
    <source>
        <dbReference type="Proteomes" id="UP000254869"/>
    </source>
</evidence>
<comment type="caution">
    <text evidence="3">The sequence shown here is derived from an EMBL/GenBank/DDBJ whole genome shotgun (WGS) entry which is preliminary data.</text>
</comment>
<dbReference type="RefSeq" id="WP_067999619.1">
    <property type="nucleotide sequence ID" value="NZ_QQBC01000004.1"/>
</dbReference>
<keyword evidence="1 3" id="KW-0378">Hydrolase</keyword>
<dbReference type="InterPro" id="IPR036526">
    <property type="entry name" value="C-N_Hydrolase_sf"/>
</dbReference>
<evidence type="ECO:0000259" key="2">
    <source>
        <dbReference type="PROSITE" id="PS50263"/>
    </source>
</evidence>
<dbReference type="CDD" id="cd07197">
    <property type="entry name" value="nitrilase"/>
    <property type="match status" value="1"/>
</dbReference>
<dbReference type="Pfam" id="PF00795">
    <property type="entry name" value="CN_hydrolase"/>
    <property type="match status" value="1"/>
</dbReference>
<dbReference type="Gene3D" id="3.60.110.10">
    <property type="entry name" value="Carbon-nitrogen hydrolase"/>
    <property type="match status" value="1"/>
</dbReference>
<dbReference type="PROSITE" id="PS50263">
    <property type="entry name" value="CN_HYDROLASE"/>
    <property type="match status" value="1"/>
</dbReference>
<evidence type="ECO:0000256" key="1">
    <source>
        <dbReference type="ARBA" id="ARBA00022801"/>
    </source>
</evidence>
<feature type="domain" description="CN hydrolase" evidence="2">
    <location>
        <begin position="5"/>
        <end position="230"/>
    </location>
</feature>
<dbReference type="PANTHER" id="PTHR43674">
    <property type="entry name" value="NITRILASE C965.09-RELATED"/>
    <property type="match status" value="1"/>
</dbReference>
<name>A0A370I6K8_9NOCA</name>
<dbReference type="EMBL" id="QQBC01000004">
    <property type="protein sequence ID" value="RDI66375.1"/>
    <property type="molecule type" value="Genomic_DNA"/>
</dbReference>
<proteinExistence type="predicted"/>
<sequence length="230" mass="23748">MRSDLKIAVAQPKCLAHEVAANAVEHARAIREARARVVLFPELSLTGYELDAEIIAPDDERLSPIVEACAETGALALAGAPVAGPRIGVLGIDGDGASVVYGKVYLHGSESDRFIPGAPAVLEVDGWRLGLAVCRDTKFPEHAADTAALGMHAYLAGVVNADDEAEVAGERARRVAAAHGVPVAVAVFAGPTGGGFDRTCGRSGIWSAIGELLVEASDEPGDVVWHTLAG</sequence>